<name>A0A517QHG2_9PLAN</name>
<keyword evidence="2" id="KW-0963">Cytoplasm</keyword>
<keyword evidence="2 3" id="KW-0378">Hydrolase</keyword>
<dbReference type="PANTHER" id="PTHR10472:SF5">
    <property type="entry name" value="D-AMINOACYL-TRNA DEACYLASE 1"/>
    <property type="match status" value="1"/>
</dbReference>
<keyword evidence="2" id="KW-0820">tRNA-binding</keyword>
<gene>
    <name evidence="2 3" type="primary">dtd</name>
    <name evidence="3" type="ORF">Mal48_03070</name>
</gene>
<dbReference type="GO" id="GO:0051500">
    <property type="term" value="F:D-tyrosyl-tRNA(Tyr) deacylase activity"/>
    <property type="evidence" value="ECO:0007669"/>
    <property type="project" value="TreeGrafter"/>
</dbReference>
<dbReference type="EC" id="3.1.1.96" evidence="2"/>
<evidence type="ECO:0000313" key="4">
    <source>
        <dbReference type="Proteomes" id="UP000315724"/>
    </source>
</evidence>
<dbReference type="AlphaFoldDB" id="A0A517QHG2"/>
<dbReference type="InterPro" id="IPR023509">
    <property type="entry name" value="DTD-like_sf"/>
</dbReference>
<dbReference type="SUPFAM" id="SSF69500">
    <property type="entry name" value="DTD-like"/>
    <property type="match status" value="1"/>
</dbReference>
<dbReference type="GO" id="GO:0043908">
    <property type="term" value="F:Ser(Gly)-tRNA(Ala) hydrolase activity"/>
    <property type="evidence" value="ECO:0007669"/>
    <property type="project" value="UniProtKB-UniRule"/>
</dbReference>
<dbReference type="PANTHER" id="PTHR10472">
    <property type="entry name" value="D-TYROSYL-TRNA TYR DEACYLASE"/>
    <property type="match status" value="1"/>
</dbReference>
<protein>
    <recommendedName>
        <fullName evidence="2">D-aminoacyl-tRNA deacylase</fullName>
        <shortName evidence="2">DTD</shortName>
        <ecNumber evidence="2">3.1.1.96</ecNumber>
    </recommendedName>
    <alternativeName>
        <fullName evidence="2">Gly-tRNA(Ala) deacylase</fullName>
        <ecNumber evidence="2">3.1.1.-</ecNumber>
    </alternativeName>
</protein>
<dbReference type="HAMAP" id="MF_00518">
    <property type="entry name" value="Deacylase_Dtd"/>
    <property type="match status" value="1"/>
</dbReference>
<dbReference type="InterPro" id="IPR003732">
    <property type="entry name" value="Daa-tRNA_deacyls_DTD"/>
</dbReference>
<evidence type="ECO:0000256" key="1">
    <source>
        <dbReference type="ARBA" id="ARBA00009673"/>
    </source>
</evidence>
<dbReference type="GO" id="GO:0019478">
    <property type="term" value="P:D-amino acid catabolic process"/>
    <property type="evidence" value="ECO:0007669"/>
    <property type="project" value="UniProtKB-UniRule"/>
</dbReference>
<dbReference type="OrthoDB" id="9801395at2"/>
<keyword evidence="4" id="KW-1185">Reference proteome</keyword>
<dbReference type="KEGG" id="tpol:Mal48_03070"/>
<dbReference type="EC" id="3.1.1.-" evidence="2"/>
<dbReference type="GO" id="GO:0005737">
    <property type="term" value="C:cytoplasm"/>
    <property type="evidence" value="ECO:0007669"/>
    <property type="project" value="UniProtKB-SubCell"/>
</dbReference>
<comment type="catalytic activity">
    <reaction evidence="2">
        <text>a D-aminoacyl-tRNA + H2O = a tRNA + a D-alpha-amino acid + H(+)</text>
        <dbReference type="Rhea" id="RHEA:13953"/>
        <dbReference type="Rhea" id="RHEA-COMP:10123"/>
        <dbReference type="Rhea" id="RHEA-COMP:10124"/>
        <dbReference type="ChEBI" id="CHEBI:15377"/>
        <dbReference type="ChEBI" id="CHEBI:15378"/>
        <dbReference type="ChEBI" id="CHEBI:59871"/>
        <dbReference type="ChEBI" id="CHEBI:78442"/>
        <dbReference type="ChEBI" id="CHEBI:79333"/>
        <dbReference type="EC" id="3.1.1.96"/>
    </reaction>
</comment>
<comment type="function">
    <text evidence="2">An aminoacyl-tRNA editing enzyme that deacylates mischarged D-aminoacyl-tRNAs. Also deacylates mischarged glycyl-tRNA(Ala), protecting cells against glycine mischarging by AlaRS. Acts via tRNA-based rather than protein-based catalysis; rejects L-amino acids rather than detecting D-amino acids in the active site. By recycling D-aminoacyl-tRNA to D-amino acids and free tRNA molecules, this enzyme counteracts the toxicity associated with the formation of D-aminoacyl-tRNA entities in vivo and helps enforce protein L-homochirality.</text>
</comment>
<dbReference type="GO" id="GO:0106026">
    <property type="term" value="F:Gly-tRNA(Ala) deacylase activity"/>
    <property type="evidence" value="ECO:0007669"/>
    <property type="project" value="UniProtKB-UniRule"/>
</dbReference>
<sequence length="149" mass="16388">MRAVVQRVSSASVTVDNEIVGKIDRGYLVLLGITTDDTHDDVNYLANKIIGLRVFEDDEGKMNLALGDVGGSVLAVSQFTLYGDCRKGRRPSFIEAARPEQAKPLYESFVAELRAQGIRTETGKFQEHMDVALVNDGPVTLFLESPKRS</sequence>
<reference evidence="3 4" key="1">
    <citation type="submission" date="2019-02" db="EMBL/GenBank/DDBJ databases">
        <title>Deep-cultivation of Planctomycetes and their phenomic and genomic characterization uncovers novel biology.</title>
        <authorList>
            <person name="Wiegand S."/>
            <person name="Jogler M."/>
            <person name="Boedeker C."/>
            <person name="Pinto D."/>
            <person name="Vollmers J."/>
            <person name="Rivas-Marin E."/>
            <person name="Kohn T."/>
            <person name="Peeters S.H."/>
            <person name="Heuer A."/>
            <person name="Rast P."/>
            <person name="Oberbeckmann S."/>
            <person name="Bunk B."/>
            <person name="Jeske O."/>
            <person name="Meyerdierks A."/>
            <person name="Storesund J.E."/>
            <person name="Kallscheuer N."/>
            <person name="Luecker S."/>
            <person name="Lage O.M."/>
            <person name="Pohl T."/>
            <person name="Merkel B.J."/>
            <person name="Hornburger P."/>
            <person name="Mueller R.-W."/>
            <person name="Bruemmer F."/>
            <person name="Labrenz M."/>
            <person name="Spormann A.M."/>
            <person name="Op den Camp H."/>
            <person name="Overmann J."/>
            <person name="Amann R."/>
            <person name="Jetten M.S.M."/>
            <person name="Mascher T."/>
            <person name="Medema M.H."/>
            <person name="Devos D.P."/>
            <person name="Kaster A.-K."/>
            <person name="Ovreas L."/>
            <person name="Rohde M."/>
            <person name="Galperin M.Y."/>
            <person name="Jogler C."/>
        </authorList>
    </citation>
    <scope>NUCLEOTIDE SEQUENCE [LARGE SCALE GENOMIC DNA]</scope>
    <source>
        <strain evidence="3 4">Mal48</strain>
    </source>
</reference>
<dbReference type="Pfam" id="PF02580">
    <property type="entry name" value="Tyr_Deacylase"/>
    <property type="match status" value="1"/>
</dbReference>
<keyword evidence="2" id="KW-0694">RNA-binding</keyword>
<dbReference type="Proteomes" id="UP000315724">
    <property type="component" value="Chromosome"/>
</dbReference>
<dbReference type="CDD" id="cd00563">
    <property type="entry name" value="Dtyr_deacylase"/>
    <property type="match status" value="1"/>
</dbReference>
<feature type="short sequence motif" description="Gly-cisPro motif, important for rejection of L-amino acids" evidence="2">
    <location>
        <begin position="137"/>
        <end position="138"/>
    </location>
</feature>
<dbReference type="FunFam" id="3.50.80.10:FF:000001">
    <property type="entry name" value="D-aminoacyl-tRNA deacylase"/>
    <property type="match status" value="1"/>
</dbReference>
<evidence type="ECO:0000256" key="2">
    <source>
        <dbReference type="HAMAP-Rule" id="MF_00518"/>
    </source>
</evidence>
<comment type="subunit">
    <text evidence="2">Homodimer.</text>
</comment>
<dbReference type="EMBL" id="CP036267">
    <property type="protein sequence ID" value="QDT31076.1"/>
    <property type="molecule type" value="Genomic_DNA"/>
</dbReference>
<comment type="similarity">
    <text evidence="1 2">Belongs to the DTD family.</text>
</comment>
<organism evidence="3 4">
    <name type="scientific">Thalassoglobus polymorphus</name>
    <dbReference type="NCBI Taxonomy" id="2527994"/>
    <lineage>
        <taxon>Bacteria</taxon>
        <taxon>Pseudomonadati</taxon>
        <taxon>Planctomycetota</taxon>
        <taxon>Planctomycetia</taxon>
        <taxon>Planctomycetales</taxon>
        <taxon>Planctomycetaceae</taxon>
        <taxon>Thalassoglobus</taxon>
    </lineage>
</organism>
<dbReference type="NCBIfam" id="TIGR00256">
    <property type="entry name" value="D-aminoacyl-tRNA deacylase"/>
    <property type="match status" value="1"/>
</dbReference>
<comment type="domain">
    <text evidence="2">A Gly-cisPro motif from one monomer fits into the active site of the other monomer to allow specific chiral rejection of L-amino acids.</text>
</comment>
<accession>A0A517QHG2</accession>
<dbReference type="Gene3D" id="3.50.80.10">
    <property type="entry name" value="D-tyrosyl-tRNA(Tyr) deacylase"/>
    <property type="match status" value="1"/>
</dbReference>
<proteinExistence type="inferred from homology"/>
<comment type="subcellular location">
    <subcellularLocation>
        <location evidence="2">Cytoplasm</location>
    </subcellularLocation>
</comment>
<dbReference type="RefSeq" id="WP_145195388.1">
    <property type="nucleotide sequence ID" value="NZ_CP036267.1"/>
</dbReference>
<comment type="catalytic activity">
    <reaction evidence="2">
        <text>glycyl-tRNA(Ala) + H2O = tRNA(Ala) + glycine + H(+)</text>
        <dbReference type="Rhea" id="RHEA:53744"/>
        <dbReference type="Rhea" id="RHEA-COMP:9657"/>
        <dbReference type="Rhea" id="RHEA-COMP:13640"/>
        <dbReference type="ChEBI" id="CHEBI:15377"/>
        <dbReference type="ChEBI" id="CHEBI:15378"/>
        <dbReference type="ChEBI" id="CHEBI:57305"/>
        <dbReference type="ChEBI" id="CHEBI:78442"/>
        <dbReference type="ChEBI" id="CHEBI:78522"/>
    </reaction>
</comment>
<evidence type="ECO:0000313" key="3">
    <source>
        <dbReference type="EMBL" id="QDT31076.1"/>
    </source>
</evidence>
<dbReference type="GO" id="GO:0000049">
    <property type="term" value="F:tRNA binding"/>
    <property type="evidence" value="ECO:0007669"/>
    <property type="project" value="UniProtKB-UniRule"/>
</dbReference>